<sequence>MADAGDEIPLEQSEAKHTGKKKAPTMRREAQHLKNLALVLKSSKEAMEEARAAVECASSALIELQGAYNAYKLTITRMLEDCKKELQSAMMELRRADKDIAEDRANRKELQDIRKAVIDSFLKYRLISKESSVIGIKMMGYLDEAPFKYDCMRKYGNEGYWKAKASMLLSVWQDELKNPSWRPFKTVEVDGKTQVVVDEGDAKLMQLKDEYGGSVYSVVKVAVTELRDYNMAEGYPVPELWNFGERRKATVVEALNCVLDHLNNK</sequence>
<organism evidence="1 2">
    <name type="scientific">Avena sativa</name>
    <name type="common">Oat</name>
    <dbReference type="NCBI Taxonomy" id="4498"/>
    <lineage>
        <taxon>Eukaryota</taxon>
        <taxon>Viridiplantae</taxon>
        <taxon>Streptophyta</taxon>
        <taxon>Embryophyta</taxon>
        <taxon>Tracheophyta</taxon>
        <taxon>Spermatophyta</taxon>
        <taxon>Magnoliopsida</taxon>
        <taxon>Liliopsida</taxon>
        <taxon>Poales</taxon>
        <taxon>Poaceae</taxon>
        <taxon>BOP clade</taxon>
        <taxon>Pooideae</taxon>
        <taxon>Poodae</taxon>
        <taxon>Poeae</taxon>
        <taxon>Poeae Chloroplast Group 1 (Aveneae type)</taxon>
        <taxon>Aveninae</taxon>
        <taxon>Avena</taxon>
    </lineage>
</organism>
<protein>
    <submittedName>
        <fullName evidence="1">Uncharacterized protein</fullName>
    </submittedName>
</protein>
<reference evidence="1" key="1">
    <citation type="submission" date="2021-05" db="EMBL/GenBank/DDBJ databases">
        <authorList>
            <person name="Scholz U."/>
            <person name="Mascher M."/>
            <person name="Fiebig A."/>
        </authorList>
    </citation>
    <scope>NUCLEOTIDE SEQUENCE [LARGE SCALE GENOMIC DNA]</scope>
</reference>
<evidence type="ECO:0000313" key="1">
    <source>
        <dbReference type="EnsemblPlants" id="AVESA.00010b.r2.1CG0119820.1.CDS"/>
    </source>
</evidence>
<dbReference type="Proteomes" id="UP001732700">
    <property type="component" value="Chromosome 1C"/>
</dbReference>
<keyword evidence="2" id="KW-1185">Reference proteome</keyword>
<evidence type="ECO:0000313" key="2">
    <source>
        <dbReference type="Proteomes" id="UP001732700"/>
    </source>
</evidence>
<dbReference type="EnsemblPlants" id="AVESA.00010b.r2.1CG0119820.1">
    <property type="protein sequence ID" value="AVESA.00010b.r2.1CG0119820.1.CDS"/>
    <property type="gene ID" value="AVESA.00010b.r2.1CG0119820"/>
</dbReference>
<reference evidence="1" key="2">
    <citation type="submission" date="2025-09" db="UniProtKB">
        <authorList>
            <consortium name="EnsemblPlants"/>
        </authorList>
    </citation>
    <scope>IDENTIFICATION</scope>
</reference>
<proteinExistence type="predicted"/>
<name>A0ACD5TSP0_AVESA</name>
<accession>A0ACD5TSP0</accession>